<dbReference type="GO" id="GO:0005886">
    <property type="term" value="C:plasma membrane"/>
    <property type="evidence" value="ECO:0007669"/>
    <property type="project" value="UniProtKB-SubCell"/>
</dbReference>
<dbReference type="NCBIfam" id="NF010791">
    <property type="entry name" value="PRK14195.1"/>
    <property type="match status" value="1"/>
</dbReference>
<organism evidence="12">
    <name type="scientific">uncultured Thermomicrobiales bacterium</name>
    <dbReference type="NCBI Taxonomy" id="1645740"/>
    <lineage>
        <taxon>Bacteria</taxon>
        <taxon>Pseudomonadati</taxon>
        <taxon>Thermomicrobiota</taxon>
        <taxon>Thermomicrobia</taxon>
        <taxon>Thermomicrobiales</taxon>
        <taxon>environmental samples</taxon>
    </lineage>
</organism>
<evidence type="ECO:0000256" key="4">
    <source>
        <dbReference type="ARBA" id="ARBA00022692"/>
    </source>
</evidence>
<dbReference type="Pfam" id="PF02537">
    <property type="entry name" value="CRCB"/>
    <property type="match status" value="1"/>
</dbReference>
<keyword evidence="11" id="KW-0479">Metal-binding</keyword>
<evidence type="ECO:0000256" key="1">
    <source>
        <dbReference type="ARBA" id="ARBA00004651"/>
    </source>
</evidence>
<keyword evidence="4 11" id="KW-0812">Transmembrane</keyword>
<dbReference type="InterPro" id="IPR003691">
    <property type="entry name" value="FluC"/>
</dbReference>
<sequence length="131" mass="13373">MKGLAGWNWVLVALGGGIGAVARYGLGRVVAARLGSAFPWGTLLINVSGAFLIGVLLTALARRGVADDAWRLGLAVGVLGGYTTFSAFAYEAVRLLERGEAARAALYVFGSNGLGLLACLGGIAIARVLVP</sequence>
<keyword evidence="8 11" id="KW-0407">Ion channel</keyword>
<comment type="subcellular location">
    <subcellularLocation>
        <location evidence="1 11">Cell membrane</location>
        <topology evidence="1 11">Multi-pass membrane protein</topology>
    </subcellularLocation>
</comment>
<reference evidence="12" key="1">
    <citation type="submission" date="2020-02" db="EMBL/GenBank/DDBJ databases">
        <authorList>
            <person name="Meier V. D."/>
        </authorList>
    </citation>
    <scope>NUCLEOTIDE SEQUENCE</scope>
    <source>
        <strain evidence="12">AVDCRST_MAG73</strain>
    </source>
</reference>
<evidence type="ECO:0000256" key="11">
    <source>
        <dbReference type="HAMAP-Rule" id="MF_00454"/>
    </source>
</evidence>
<keyword evidence="3" id="KW-0997">Cell inner membrane</keyword>
<evidence type="ECO:0000256" key="6">
    <source>
        <dbReference type="ARBA" id="ARBA00023065"/>
    </source>
</evidence>
<feature type="transmembrane region" description="Helical" evidence="11">
    <location>
        <begin position="6"/>
        <end position="26"/>
    </location>
</feature>
<keyword evidence="11" id="KW-0915">Sodium</keyword>
<feature type="binding site" evidence="11">
    <location>
        <position position="83"/>
    </location>
    <ligand>
        <name>Na(+)</name>
        <dbReference type="ChEBI" id="CHEBI:29101"/>
        <note>structural</note>
    </ligand>
</feature>
<dbReference type="EMBL" id="CADCWE010000142">
    <property type="protein sequence ID" value="CAA9544121.1"/>
    <property type="molecule type" value="Genomic_DNA"/>
</dbReference>
<dbReference type="NCBIfam" id="TIGR00494">
    <property type="entry name" value="crcB"/>
    <property type="match status" value="1"/>
</dbReference>
<dbReference type="HAMAP" id="MF_00454">
    <property type="entry name" value="FluC"/>
    <property type="match status" value="1"/>
</dbReference>
<proteinExistence type="inferred from homology"/>
<evidence type="ECO:0000313" key="12">
    <source>
        <dbReference type="EMBL" id="CAA9544121.1"/>
    </source>
</evidence>
<accession>A0A6J4UAI9</accession>
<dbReference type="PANTHER" id="PTHR28259:SF1">
    <property type="entry name" value="FLUORIDE EXPORT PROTEIN 1-RELATED"/>
    <property type="match status" value="1"/>
</dbReference>
<dbReference type="GO" id="GO:0062054">
    <property type="term" value="F:fluoride channel activity"/>
    <property type="evidence" value="ECO:0007669"/>
    <property type="project" value="UniProtKB-UniRule"/>
</dbReference>
<feature type="transmembrane region" description="Helical" evidence="11">
    <location>
        <begin position="38"/>
        <end position="60"/>
    </location>
</feature>
<keyword evidence="5 11" id="KW-1133">Transmembrane helix</keyword>
<evidence type="ECO:0000256" key="10">
    <source>
        <dbReference type="ARBA" id="ARBA00035585"/>
    </source>
</evidence>
<evidence type="ECO:0000256" key="3">
    <source>
        <dbReference type="ARBA" id="ARBA00022519"/>
    </source>
</evidence>
<keyword evidence="6 11" id="KW-0406">Ion transport</keyword>
<feature type="transmembrane region" description="Helical" evidence="11">
    <location>
        <begin position="105"/>
        <end position="130"/>
    </location>
</feature>
<keyword evidence="11" id="KW-0813">Transport</keyword>
<protein>
    <recommendedName>
        <fullName evidence="11">Fluoride-specific ion channel FluC</fullName>
    </recommendedName>
</protein>
<evidence type="ECO:0000256" key="8">
    <source>
        <dbReference type="ARBA" id="ARBA00023303"/>
    </source>
</evidence>
<evidence type="ECO:0000256" key="5">
    <source>
        <dbReference type="ARBA" id="ARBA00022989"/>
    </source>
</evidence>
<evidence type="ECO:0000256" key="9">
    <source>
        <dbReference type="ARBA" id="ARBA00035120"/>
    </source>
</evidence>
<comment type="function">
    <text evidence="11">Fluoride-specific ion channel. Important for reducing fluoride concentration in the cell, thus reducing its toxicity.</text>
</comment>
<comment type="activity regulation">
    <text evidence="11">Na(+) is not transported, but it plays an essential structural role and its presence is essential for fluoride channel function.</text>
</comment>
<keyword evidence="2 11" id="KW-1003">Cell membrane</keyword>
<name>A0A6J4UAI9_9BACT</name>
<evidence type="ECO:0000256" key="7">
    <source>
        <dbReference type="ARBA" id="ARBA00023136"/>
    </source>
</evidence>
<feature type="transmembrane region" description="Helical" evidence="11">
    <location>
        <begin position="72"/>
        <end position="93"/>
    </location>
</feature>
<keyword evidence="7 11" id="KW-0472">Membrane</keyword>
<comment type="catalytic activity">
    <reaction evidence="10">
        <text>fluoride(in) = fluoride(out)</text>
        <dbReference type="Rhea" id="RHEA:76159"/>
        <dbReference type="ChEBI" id="CHEBI:17051"/>
    </reaction>
    <physiologicalReaction direction="left-to-right" evidence="10">
        <dbReference type="Rhea" id="RHEA:76160"/>
    </physiologicalReaction>
</comment>
<feature type="binding site" evidence="11">
    <location>
        <position position="80"/>
    </location>
    <ligand>
        <name>Na(+)</name>
        <dbReference type="ChEBI" id="CHEBI:29101"/>
        <note>structural</note>
    </ligand>
</feature>
<comment type="similarity">
    <text evidence="9 11">Belongs to the fluoride channel Fluc/FEX (TC 1.A.43) family.</text>
</comment>
<gene>
    <name evidence="11" type="primary">fluC</name>
    <name evidence="11" type="synonym">crcB</name>
    <name evidence="12" type="ORF">AVDCRST_MAG73-2236</name>
</gene>
<dbReference type="GO" id="GO:0140114">
    <property type="term" value="P:cellular detoxification of fluoride"/>
    <property type="evidence" value="ECO:0007669"/>
    <property type="project" value="UniProtKB-UniRule"/>
</dbReference>
<dbReference type="GO" id="GO:0046872">
    <property type="term" value="F:metal ion binding"/>
    <property type="evidence" value="ECO:0007669"/>
    <property type="project" value="UniProtKB-KW"/>
</dbReference>
<dbReference type="PANTHER" id="PTHR28259">
    <property type="entry name" value="FLUORIDE EXPORT PROTEIN 1-RELATED"/>
    <property type="match status" value="1"/>
</dbReference>
<evidence type="ECO:0000256" key="2">
    <source>
        <dbReference type="ARBA" id="ARBA00022475"/>
    </source>
</evidence>
<dbReference type="AlphaFoldDB" id="A0A6J4UAI9"/>